<feature type="compositionally biased region" description="Polar residues" evidence="2">
    <location>
        <begin position="695"/>
        <end position="707"/>
    </location>
</feature>
<reference evidence="3 4" key="1">
    <citation type="journal article" date="2018" name="Sci. Rep.">
        <title>Genome sequence of the cauliflower mushroom Sparassis crispa (Hanabiratake) and its association with beneficial usage.</title>
        <authorList>
            <person name="Kiyama R."/>
            <person name="Furutani Y."/>
            <person name="Kawaguchi K."/>
            <person name="Nakanishi T."/>
        </authorList>
    </citation>
    <scope>NUCLEOTIDE SEQUENCE [LARGE SCALE GENOMIC DNA]</scope>
</reference>
<dbReference type="Proteomes" id="UP000287166">
    <property type="component" value="Unassembled WGS sequence"/>
</dbReference>
<keyword evidence="1" id="KW-0378">Hydrolase</keyword>
<dbReference type="InterPro" id="IPR022894">
    <property type="entry name" value="Oligoribonuclease"/>
</dbReference>
<dbReference type="GO" id="GO:0000175">
    <property type="term" value="F:3'-5'-RNA exonuclease activity"/>
    <property type="evidence" value="ECO:0007669"/>
    <property type="project" value="InterPro"/>
</dbReference>
<dbReference type="EMBL" id="BFAD01000001">
    <property type="protein sequence ID" value="GBE77601.1"/>
    <property type="molecule type" value="Genomic_DNA"/>
</dbReference>
<dbReference type="PANTHER" id="PTHR11046:SF25">
    <property type="match status" value="1"/>
</dbReference>
<feature type="region of interest" description="Disordered" evidence="2">
    <location>
        <begin position="690"/>
        <end position="724"/>
    </location>
</feature>
<evidence type="ECO:0000313" key="4">
    <source>
        <dbReference type="Proteomes" id="UP000287166"/>
    </source>
</evidence>
<name>A0A401G607_9APHY</name>
<dbReference type="PANTHER" id="PTHR11046">
    <property type="entry name" value="OLIGORIBONUCLEASE, MITOCHONDRIAL"/>
    <property type="match status" value="1"/>
</dbReference>
<evidence type="ECO:0000256" key="2">
    <source>
        <dbReference type="SAM" id="MobiDB-lite"/>
    </source>
</evidence>
<accession>A0A401G607</accession>
<evidence type="ECO:0000256" key="1">
    <source>
        <dbReference type="ARBA" id="ARBA00022722"/>
    </source>
</evidence>
<comment type="caution">
    <text evidence="3">The sequence shown here is derived from an EMBL/GenBank/DDBJ whole genome shotgun (WGS) entry which is preliminary data.</text>
</comment>
<protein>
    <submittedName>
        <fullName evidence="3">Uncharacterized protein</fullName>
    </submittedName>
</protein>
<organism evidence="3 4">
    <name type="scientific">Sparassis crispa</name>
    <dbReference type="NCBI Taxonomy" id="139825"/>
    <lineage>
        <taxon>Eukaryota</taxon>
        <taxon>Fungi</taxon>
        <taxon>Dikarya</taxon>
        <taxon>Basidiomycota</taxon>
        <taxon>Agaricomycotina</taxon>
        <taxon>Agaricomycetes</taxon>
        <taxon>Polyporales</taxon>
        <taxon>Sparassidaceae</taxon>
        <taxon>Sparassis</taxon>
    </lineage>
</organism>
<dbReference type="RefSeq" id="XP_027608514.1">
    <property type="nucleotide sequence ID" value="XM_027752713.1"/>
</dbReference>
<evidence type="ECO:0000313" key="3">
    <source>
        <dbReference type="EMBL" id="GBE77601.1"/>
    </source>
</evidence>
<keyword evidence="4" id="KW-1185">Reference proteome</keyword>
<dbReference type="InParanoid" id="A0A401G607"/>
<dbReference type="AlphaFoldDB" id="A0A401G607"/>
<proteinExistence type="predicted"/>
<dbReference type="GeneID" id="38774518"/>
<sequence>MVPEVMSAKTVRRAVFEGGIAAEIQLGYEISQAKSFTLSGDGTSHRHTNYESRHIALQTPTYTDSIGSTSTTAPKNRLVGVDSSVDHTSENQFAGWLTKFDGLSTTFNRSSLARRTESTLELEDFAVKAKGMAGDHATDQKKQYRIFKAWKDDTIRMMLAHKFLEKQPSQTLSDFLARSMDLTVMAAGGEAKWNELSHDEQVSLNLAKMKEEYLQLGEKRFGNLPAEEKRGFELFLWLGCCMHKDLNSVKGGNITMSGVWQKNGLTPPMLLANKDNAVTLRGISQPSTSAEIRAMDVSAHGGVKLASLAGAIFNHKDDKKGQQDTQLYYFRQIVGHTTIFPDTSNTRYQTYCAAAEELLVHRLEYVHFLKVIRDKKDKPGFNHMEQNVYDGLHDIPTLTELAVLALYSQAVTRPYMRVARIRQNGLKLGPLHAQLKMFVKLLIDDPELVLSSEATFHSGAMDQKEWDRPEAVAAVHELSSQLPYLKVAFVAFLEGALITWERFTEEFTPGGAIDQATSEELDEAWMFSTNDDNEGALGGLRLWKRRNPNGTQAYFNAQKKHDHNDTANFMTAMLTEEDHQHIRREARILDESKHEAIRRKQQVDHDIQVAAATAQQREEKEKKHKAKIATIKATPLIFADTELEKLKKTQLEAQLAVYRLNDPEVPLKSKVGKRENVLTELRKAIARYKAAEAAGNTSQAESSNTSEAEMCMGVDTDLETDSED</sequence>
<gene>
    <name evidence="3" type="ORF">SCP_0104810</name>
</gene>
<keyword evidence="1" id="KW-0540">Nuclease</keyword>
<dbReference type="OrthoDB" id="3236156at2759"/>